<dbReference type="InterPro" id="IPR028082">
    <property type="entry name" value="Peripla_BP_I"/>
</dbReference>
<reference evidence="8" key="2">
    <citation type="submission" date="2016-04" db="EMBL/GenBank/DDBJ databases">
        <title>Complete Genome and Plasmid Sequences for Rhodococcus fascians D188 and Draft Sequences for Rhodococcus spp. Isolates PBTS 1 and PBTS 2.</title>
        <authorList>
            <person name="Stamer R."/>
            <person name="Vereecke D."/>
            <person name="Zhang Y."/>
            <person name="Schilkey F."/>
            <person name="Devitt N."/>
            <person name="Randall J."/>
        </authorList>
    </citation>
    <scope>NUCLEOTIDE SEQUENCE [LARGE SCALE GENOMIC DNA]</scope>
    <source>
        <strain evidence="8">PBTS2</strain>
    </source>
</reference>
<feature type="region of interest" description="Disordered" evidence="5">
    <location>
        <begin position="335"/>
        <end position="356"/>
    </location>
</feature>
<dbReference type="CDD" id="cd01392">
    <property type="entry name" value="HTH_LacI"/>
    <property type="match status" value="1"/>
</dbReference>
<evidence type="ECO:0000256" key="1">
    <source>
        <dbReference type="ARBA" id="ARBA00022491"/>
    </source>
</evidence>
<dbReference type="KEGG" id="rhs:A3Q41_00024"/>
<reference evidence="7 8" key="1">
    <citation type="journal article" date="2016" name="Genome Announc.">
        <title>Complete Genome and Plasmid Sequences for Rhodococcus fascians D188 and Draft Sequences for Rhodococcus Isolates PBTS 1 and PBTS 2.</title>
        <authorList>
            <person name="Stamler R.A."/>
            <person name="Vereecke D."/>
            <person name="Zhang Y."/>
            <person name="Schilkey F."/>
            <person name="Devitt N."/>
            <person name="Randall J.J."/>
        </authorList>
    </citation>
    <scope>NUCLEOTIDE SEQUENCE [LARGE SCALE GENOMIC DNA]</scope>
    <source>
        <strain evidence="7 8">PBTS2</strain>
    </source>
</reference>
<proteinExistence type="predicted"/>
<dbReference type="EMBL" id="CP015220">
    <property type="protein sequence ID" value="AMY21356.1"/>
    <property type="molecule type" value="Genomic_DNA"/>
</dbReference>
<dbReference type="OrthoDB" id="37081at2"/>
<dbReference type="PANTHER" id="PTHR30146:SF148">
    <property type="entry name" value="HTH-TYPE TRANSCRIPTIONAL REPRESSOR PURR-RELATED"/>
    <property type="match status" value="1"/>
</dbReference>
<dbReference type="InterPro" id="IPR000843">
    <property type="entry name" value="HTH_LacI"/>
</dbReference>
<dbReference type="PANTHER" id="PTHR30146">
    <property type="entry name" value="LACI-RELATED TRANSCRIPTIONAL REPRESSOR"/>
    <property type="match status" value="1"/>
</dbReference>
<dbReference type="SUPFAM" id="SSF53822">
    <property type="entry name" value="Periplasmic binding protein-like I"/>
    <property type="match status" value="1"/>
</dbReference>
<protein>
    <submittedName>
        <fullName evidence="7">HTH-type transcriptional repressor CytR</fullName>
    </submittedName>
</protein>
<keyword evidence="3" id="KW-0238">DNA-binding</keyword>
<dbReference type="Pfam" id="PF00532">
    <property type="entry name" value="Peripla_BP_1"/>
    <property type="match status" value="1"/>
</dbReference>
<dbReference type="Proteomes" id="UP000076038">
    <property type="component" value="Chromosome"/>
</dbReference>
<evidence type="ECO:0000256" key="2">
    <source>
        <dbReference type="ARBA" id="ARBA00023015"/>
    </source>
</evidence>
<accession>A0A143QES6</accession>
<dbReference type="InterPro" id="IPR010982">
    <property type="entry name" value="Lambda_DNA-bd_dom_sf"/>
</dbReference>
<dbReference type="SUPFAM" id="SSF47413">
    <property type="entry name" value="lambda repressor-like DNA-binding domains"/>
    <property type="match status" value="1"/>
</dbReference>
<keyword evidence="8" id="KW-1185">Reference proteome</keyword>
<dbReference type="AlphaFoldDB" id="A0A143QES6"/>
<sequence length="356" mass="37950">MDSTSSGSVTLKTVAAAAGVHVSTVSRALRRVALDPAGASAGDLRLFELARDMDYVPNPNAASLTTKKSTAFGVLVPRLTDVVLSAMYDAIEETANRAGYETFVANTHDDPIQQRRRIDLLLGRNVDGLIFGDARLDSENLENLQRRGIKFVLISRRYPGMTSVTCDDHRGGYLAGEHLAGLGHTRVGIVSGPEWASTGIDRLEGCRAALRDAGIDVPDEYVREEGFDPDAGRRGASALLSLPTPPTAIFATNDFSAIGVLGVLRESGLQPGRDVAVVGYNDISICSELTVPLTTIHSPHREIGTRAAEMLLAVTHGLPVSSMALTPNLVVRDSTVPGRSRLSPVERTTADQRVGT</sequence>
<dbReference type="GO" id="GO:0003700">
    <property type="term" value="F:DNA-binding transcription factor activity"/>
    <property type="evidence" value="ECO:0007669"/>
    <property type="project" value="TreeGrafter"/>
</dbReference>
<dbReference type="Gene3D" id="3.40.50.2300">
    <property type="match status" value="2"/>
</dbReference>
<feature type="domain" description="HTH lacI-type" evidence="6">
    <location>
        <begin position="8"/>
        <end position="81"/>
    </location>
</feature>
<keyword evidence="1" id="KW-0678">Repressor</keyword>
<evidence type="ECO:0000256" key="3">
    <source>
        <dbReference type="ARBA" id="ARBA00023125"/>
    </source>
</evidence>
<evidence type="ECO:0000259" key="6">
    <source>
        <dbReference type="SMART" id="SM00354"/>
    </source>
</evidence>
<evidence type="ECO:0000256" key="4">
    <source>
        <dbReference type="ARBA" id="ARBA00023163"/>
    </source>
</evidence>
<evidence type="ECO:0000256" key="5">
    <source>
        <dbReference type="SAM" id="MobiDB-lite"/>
    </source>
</evidence>
<evidence type="ECO:0000313" key="8">
    <source>
        <dbReference type="Proteomes" id="UP000076038"/>
    </source>
</evidence>
<dbReference type="Gene3D" id="1.10.260.40">
    <property type="entry name" value="lambda repressor-like DNA-binding domains"/>
    <property type="match status" value="1"/>
</dbReference>
<dbReference type="PATRIC" id="fig|1653479.3.peg.24"/>
<dbReference type="GO" id="GO:0000976">
    <property type="term" value="F:transcription cis-regulatory region binding"/>
    <property type="evidence" value="ECO:0007669"/>
    <property type="project" value="TreeGrafter"/>
</dbReference>
<organism evidence="7 8">
    <name type="scientific">Rhodococcoides fascians</name>
    <name type="common">Rhodococcus fascians</name>
    <dbReference type="NCBI Taxonomy" id="1828"/>
    <lineage>
        <taxon>Bacteria</taxon>
        <taxon>Bacillati</taxon>
        <taxon>Actinomycetota</taxon>
        <taxon>Actinomycetes</taxon>
        <taxon>Mycobacteriales</taxon>
        <taxon>Nocardiaceae</taxon>
        <taxon>Rhodococcoides</taxon>
    </lineage>
</organism>
<gene>
    <name evidence="7" type="primary">cytR_1</name>
    <name evidence="7" type="ORF">A3Q41_00024</name>
</gene>
<dbReference type="SMART" id="SM00354">
    <property type="entry name" value="HTH_LACI"/>
    <property type="match status" value="1"/>
</dbReference>
<dbReference type="CDD" id="cd06285">
    <property type="entry name" value="PBP1_LacI-like"/>
    <property type="match status" value="1"/>
</dbReference>
<dbReference type="RefSeq" id="WP_063216005.1">
    <property type="nucleotide sequence ID" value="NZ_CP015220.1"/>
</dbReference>
<keyword evidence="4" id="KW-0804">Transcription</keyword>
<dbReference type="InterPro" id="IPR001761">
    <property type="entry name" value="Peripla_BP/Lac1_sug-bd_dom"/>
</dbReference>
<name>A0A143QES6_RHOFA</name>
<evidence type="ECO:0000313" key="7">
    <source>
        <dbReference type="EMBL" id="AMY21356.1"/>
    </source>
</evidence>
<keyword evidence="2" id="KW-0805">Transcription regulation</keyword>